<dbReference type="PANTHER" id="PTHR24320">
    <property type="entry name" value="RETINOL DEHYDROGENASE"/>
    <property type="match status" value="1"/>
</dbReference>
<dbReference type="AlphaFoldDB" id="A0A1U8B9T2"/>
<proteinExistence type="inferred from homology"/>
<dbReference type="STRING" id="4432.A0A1U8B9T2"/>
<dbReference type="Proteomes" id="UP000189703">
    <property type="component" value="Unplaced"/>
</dbReference>
<dbReference type="Pfam" id="PF00106">
    <property type="entry name" value="adh_short"/>
    <property type="match status" value="1"/>
</dbReference>
<keyword evidence="2" id="KW-0560">Oxidoreductase</keyword>
<sequence length="375" mass="41912">MTTKTAMMYWRDALRFVCSVQFWRMAVLWTFALVFSHLQLFVRALFSRKSHSYPRCSPQPIFTTTTTSMPVCIVTGATSGLGAAAAHALSKEGFYVVLAGRSSDLLSEIIREIKKRNRDAHLKAFQVDLSSFQSMLKFKNSLKQWLLNSDMHPSIQLLINNAGILATSCRFTAEGFDQMMGTNYIGAFFLTNLLLPLLRSSPVPSRIVNVTSFTHRCVFDLQVDEESLSGICFSKSKQYPFAHIYEYSKICLLLFSYELHRQLYLMDKSHPVSVIAVDPGAVETKIMREIPSQLSHLALVVLKVLGFLHSPESGVEPTVDAALAPPEASGVYFFGGRGRSVSSSALSYDTELAKKLWTSSCKLFIGLQHTCRENS</sequence>
<dbReference type="Gene3D" id="3.40.50.720">
    <property type="entry name" value="NAD(P)-binding Rossmann-like Domain"/>
    <property type="match status" value="1"/>
</dbReference>
<evidence type="ECO:0000313" key="4">
    <source>
        <dbReference type="RefSeq" id="XP_010276437.1"/>
    </source>
</evidence>
<dbReference type="InParanoid" id="A0A1U8B9T2"/>
<dbReference type="InterPro" id="IPR036291">
    <property type="entry name" value="NAD(P)-bd_dom_sf"/>
</dbReference>
<dbReference type="GeneID" id="104611179"/>
<name>A0A1U8B9T2_NELNU</name>
<dbReference type="InterPro" id="IPR002347">
    <property type="entry name" value="SDR_fam"/>
</dbReference>
<dbReference type="GO" id="GO:0016491">
    <property type="term" value="F:oxidoreductase activity"/>
    <property type="evidence" value="ECO:0007669"/>
    <property type="project" value="UniProtKB-KW"/>
</dbReference>
<dbReference type="SUPFAM" id="SSF51735">
    <property type="entry name" value="NAD(P)-binding Rossmann-fold domains"/>
    <property type="match status" value="1"/>
</dbReference>
<dbReference type="OrthoDB" id="542013at2759"/>
<evidence type="ECO:0000256" key="2">
    <source>
        <dbReference type="ARBA" id="ARBA00023002"/>
    </source>
</evidence>
<protein>
    <submittedName>
        <fullName evidence="4">Dehydrogenase/reductase SDR family member on chromosome X isoform X1</fullName>
    </submittedName>
</protein>
<keyword evidence="3" id="KW-1185">Reference proteome</keyword>
<dbReference type="PANTHER" id="PTHR24320:SF227">
    <property type="entry name" value="RETINOL DEHYDROGENASE 11"/>
    <property type="match status" value="1"/>
</dbReference>
<dbReference type="PRINTS" id="PR00081">
    <property type="entry name" value="GDHRDH"/>
</dbReference>
<dbReference type="KEGG" id="nnu:104611179"/>
<organism evidence="3 4">
    <name type="scientific">Nelumbo nucifera</name>
    <name type="common">Sacred lotus</name>
    <dbReference type="NCBI Taxonomy" id="4432"/>
    <lineage>
        <taxon>Eukaryota</taxon>
        <taxon>Viridiplantae</taxon>
        <taxon>Streptophyta</taxon>
        <taxon>Embryophyta</taxon>
        <taxon>Tracheophyta</taxon>
        <taxon>Spermatophyta</taxon>
        <taxon>Magnoliopsida</taxon>
        <taxon>Proteales</taxon>
        <taxon>Nelumbonaceae</taxon>
        <taxon>Nelumbo</taxon>
    </lineage>
</organism>
<evidence type="ECO:0000256" key="1">
    <source>
        <dbReference type="ARBA" id="ARBA00006484"/>
    </source>
</evidence>
<accession>A0A1U8B9T2</accession>
<evidence type="ECO:0000313" key="3">
    <source>
        <dbReference type="Proteomes" id="UP000189703"/>
    </source>
</evidence>
<dbReference type="OMA" id="NQWIKDS"/>
<dbReference type="RefSeq" id="XP_010276437.1">
    <property type="nucleotide sequence ID" value="XM_010278135.2"/>
</dbReference>
<reference evidence="4" key="1">
    <citation type="submission" date="2025-08" db="UniProtKB">
        <authorList>
            <consortium name="RefSeq"/>
        </authorList>
    </citation>
    <scope>IDENTIFICATION</scope>
</reference>
<comment type="similarity">
    <text evidence="1">Belongs to the short-chain dehydrogenases/reductases (SDR) family.</text>
</comment>
<dbReference type="FunCoup" id="A0A1U8B9T2">
    <property type="interactions" value="152"/>
</dbReference>
<gene>
    <name evidence="4" type="primary">LOC104611179</name>
</gene>
<dbReference type="eggNOG" id="KOG1208">
    <property type="taxonomic scope" value="Eukaryota"/>
</dbReference>